<organism evidence="1 2">
    <name type="scientific">Labrys neptuniae</name>
    <dbReference type="NCBI Taxonomy" id="376174"/>
    <lineage>
        <taxon>Bacteria</taxon>
        <taxon>Pseudomonadati</taxon>
        <taxon>Pseudomonadota</taxon>
        <taxon>Alphaproteobacteria</taxon>
        <taxon>Hyphomicrobiales</taxon>
        <taxon>Xanthobacteraceae</taxon>
        <taxon>Labrys</taxon>
    </lineage>
</organism>
<name>A0ABV3PVQ7_9HYPH</name>
<dbReference type="RefSeq" id="WP_367626331.1">
    <property type="nucleotide sequence ID" value="NZ_JBFNQD010000017.1"/>
</dbReference>
<accession>A0ABV3PVQ7</accession>
<sequence>MAGHLIEGGHELHRGTGRKVPQRLVELGAAGCELAEKAGIVFIVASSRIAGKIVADMSSISSLAISEDGRLVTEAFVSACVRKETQQPREKIDSDAYRSGQIPLRSDCSNSPACLQSFPSFRHFPPIGLSRQ</sequence>
<gene>
    <name evidence="1" type="ORF">ABXS05_29445</name>
</gene>
<reference evidence="1 2" key="1">
    <citation type="submission" date="2024-07" db="EMBL/GenBank/DDBJ databases">
        <title>Description of Labrys sedimenti sp. nov., isolated from a diclofenac-degrading enrichment culture.</title>
        <authorList>
            <person name="Tancsics A."/>
            <person name="Csepanyi A."/>
        </authorList>
    </citation>
    <scope>NUCLEOTIDE SEQUENCE [LARGE SCALE GENOMIC DNA]</scope>
    <source>
        <strain evidence="1 2">LMG 23578</strain>
    </source>
</reference>
<evidence type="ECO:0008006" key="3">
    <source>
        <dbReference type="Google" id="ProtNLM"/>
    </source>
</evidence>
<evidence type="ECO:0000313" key="2">
    <source>
        <dbReference type="Proteomes" id="UP001555786"/>
    </source>
</evidence>
<dbReference type="EMBL" id="JBFNQD010000017">
    <property type="protein sequence ID" value="MEW9309714.1"/>
    <property type="molecule type" value="Genomic_DNA"/>
</dbReference>
<protein>
    <recommendedName>
        <fullName evidence="3">CN hydrolase domain-containing protein</fullName>
    </recommendedName>
</protein>
<comment type="caution">
    <text evidence="1">The sequence shown here is derived from an EMBL/GenBank/DDBJ whole genome shotgun (WGS) entry which is preliminary data.</text>
</comment>
<dbReference type="Proteomes" id="UP001555786">
    <property type="component" value="Unassembled WGS sequence"/>
</dbReference>
<keyword evidence="2" id="KW-1185">Reference proteome</keyword>
<proteinExistence type="predicted"/>
<evidence type="ECO:0000313" key="1">
    <source>
        <dbReference type="EMBL" id="MEW9309714.1"/>
    </source>
</evidence>